<reference evidence="2" key="2">
    <citation type="journal article" date="2021" name="PeerJ">
        <title>Extensive microbial diversity within the chicken gut microbiome revealed by metagenomics and culture.</title>
        <authorList>
            <person name="Gilroy R."/>
            <person name="Ravi A."/>
            <person name="Getino M."/>
            <person name="Pursley I."/>
            <person name="Horton D.L."/>
            <person name="Alikhan N.F."/>
            <person name="Baker D."/>
            <person name="Gharbi K."/>
            <person name="Hall N."/>
            <person name="Watson M."/>
            <person name="Adriaenssens E.M."/>
            <person name="Foster-Nyarko E."/>
            <person name="Jarju S."/>
            <person name="Secka A."/>
            <person name="Antonio M."/>
            <person name="Oren A."/>
            <person name="Chaudhuri R.R."/>
            <person name="La Ragione R."/>
            <person name="Hildebrand F."/>
            <person name="Pallen M.J."/>
        </authorList>
    </citation>
    <scope>NUCLEOTIDE SEQUENCE</scope>
    <source>
        <strain evidence="2">ChiGjej1B1-1684</strain>
    </source>
</reference>
<reference evidence="2" key="1">
    <citation type="submission" date="2020-10" db="EMBL/GenBank/DDBJ databases">
        <authorList>
            <person name="Gilroy R."/>
        </authorList>
    </citation>
    <scope>NUCLEOTIDE SEQUENCE</scope>
    <source>
        <strain evidence="2">ChiGjej1B1-1684</strain>
    </source>
</reference>
<dbReference type="Gene3D" id="1.20.1260.10">
    <property type="match status" value="1"/>
</dbReference>
<evidence type="ECO:0000313" key="2">
    <source>
        <dbReference type="EMBL" id="HIU49862.1"/>
    </source>
</evidence>
<proteinExistence type="inferred from homology"/>
<accession>A0A9D1LXN1</accession>
<dbReference type="InterPro" id="IPR009078">
    <property type="entry name" value="Ferritin-like_SF"/>
</dbReference>
<dbReference type="EMBL" id="DVNG01000033">
    <property type="protein sequence ID" value="HIU49862.1"/>
    <property type="molecule type" value="Genomic_DNA"/>
</dbReference>
<dbReference type="Pfam" id="PF05067">
    <property type="entry name" value="Mn_catalase"/>
    <property type="match status" value="1"/>
</dbReference>
<protein>
    <submittedName>
        <fullName evidence="2">Manganese catalase family protein</fullName>
    </submittedName>
</protein>
<dbReference type="SUPFAM" id="SSF47240">
    <property type="entry name" value="Ferritin-like"/>
    <property type="match status" value="1"/>
</dbReference>
<name>A0A9D1LXN1_9FIRM</name>
<sequence length="38" mass="4454">MFVYEKRLQYPINIKTTNPKLAKIIITQYGGPFGKRLL</sequence>
<gene>
    <name evidence="2" type="ORF">IAD22_02450</name>
</gene>
<comment type="caution">
    <text evidence="2">The sequence shown here is derived from an EMBL/GenBank/DDBJ whole genome shotgun (WGS) entry which is preliminary data.</text>
</comment>
<dbReference type="InterPro" id="IPR007760">
    <property type="entry name" value="Mn_catalase"/>
</dbReference>
<dbReference type="AlphaFoldDB" id="A0A9D1LXN1"/>
<dbReference type="InterPro" id="IPR012347">
    <property type="entry name" value="Ferritin-like"/>
</dbReference>
<organism evidence="2 3">
    <name type="scientific">Candidatus Limousia pullorum</name>
    <dbReference type="NCBI Taxonomy" id="2840860"/>
    <lineage>
        <taxon>Bacteria</taxon>
        <taxon>Bacillati</taxon>
        <taxon>Bacillota</taxon>
        <taxon>Clostridia</taxon>
        <taxon>Eubacteriales</taxon>
        <taxon>Oscillospiraceae</taxon>
        <taxon>Oscillospiraceae incertae sedis</taxon>
        <taxon>Candidatus Limousia</taxon>
    </lineage>
</organism>
<comment type="similarity">
    <text evidence="1">Belongs to the manganese catalase family.</text>
</comment>
<evidence type="ECO:0000313" key="3">
    <source>
        <dbReference type="Proteomes" id="UP000824118"/>
    </source>
</evidence>
<dbReference type="Proteomes" id="UP000824118">
    <property type="component" value="Unassembled WGS sequence"/>
</dbReference>
<evidence type="ECO:0000256" key="1">
    <source>
        <dbReference type="ARBA" id="ARBA00007644"/>
    </source>
</evidence>